<organism evidence="2 3">
    <name type="scientific">Nocardia brasiliensis</name>
    <dbReference type="NCBI Taxonomy" id="37326"/>
    <lineage>
        <taxon>Bacteria</taxon>
        <taxon>Bacillati</taxon>
        <taxon>Actinomycetota</taxon>
        <taxon>Actinomycetes</taxon>
        <taxon>Mycobacteriales</taxon>
        <taxon>Nocardiaceae</taxon>
        <taxon>Nocardia</taxon>
    </lineage>
</organism>
<proteinExistence type="predicted"/>
<evidence type="ECO:0000313" key="2">
    <source>
        <dbReference type="EMBL" id="QIS05268.1"/>
    </source>
</evidence>
<dbReference type="InterPro" id="IPR001509">
    <property type="entry name" value="Epimerase_deHydtase"/>
</dbReference>
<dbReference type="PRINTS" id="PR01713">
    <property type="entry name" value="NUCEPIMERASE"/>
</dbReference>
<evidence type="ECO:0000313" key="3">
    <source>
        <dbReference type="Proteomes" id="UP000501705"/>
    </source>
</evidence>
<name>A0A6G9XWI0_NOCBR</name>
<sequence length="356" mass="37283">MTRMSRVLLTGAAGFIGAHIGRALVAAGHEVIGIDLMISAAHGPAAPVPDGIRRVDVRDADALDALLRGVDVVCHQAAVVGAGVSAQDAPAYASHNDFGTAVLLAAMDRAGCRRLVLASSMVVYGEGHYRGERCGPVRVGLRRRADLDAGMFEHRCPETGEVLGWTSVREDAPLRPRSLYAASKLAQENYAAAWAAVTGSAVTALRYHNVYGSDMPRDTPYSGVAAIFRSALEAGQPPQVFEDGGQARDFVHVTDIAAANLAAVEQPLPGFVPINVSSGRPITIVEVASTLAAARGGPDPVVTGRYRPGDVRHIVADPEQARRVLGFVAQVDPVAGLTEFAFAPLRDSTGVCAPTL</sequence>
<evidence type="ECO:0000259" key="1">
    <source>
        <dbReference type="Pfam" id="PF01370"/>
    </source>
</evidence>
<dbReference type="AlphaFoldDB" id="A0A6G9XWI0"/>
<dbReference type="Pfam" id="PF01370">
    <property type="entry name" value="Epimerase"/>
    <property type="match status" value="2"/>
</dbReference>
<dbReference type="Proteomes" id="UP000501705">
    <property type="component" value="Chromosome"/>
</dbReference>
<accession>A0A6G9XWI0</accession>
<dbReference type="SUPFAM" id="SSF51735">
    <property type="entry name" value="NAD(P)-binding Rossmann-fold domains"/>
    <property type="match status" value="1"/>
</dbReference>
<dbReference type="InterPro" id="IPR036291">
    <property type="entry name" value="NAD(P)-bd_dom_sf"/>
</dbReference>
<dbReference type="EMBL" id="CP046171">
    <property type="protein sequence ID" value="QIS05268.1"/>
    <property type="molecule type" value="Genomic_DNA"/>
</dbReference>
<feature type="domain" description="NAD-dependent epimerase/dehydratase" evidence="1">
    <location>
        <begin position="7"/>
        <end position="134"/>
    </location>
</feature>
<dbReference type="Gene3D" id="3.40.50.720">
    <property type="entry name" value="NAD(P)-binding Rossmann-like Domain"/>
    <property type="match status" value="1"/>
</dbReference>
<dbReference type="InterPro" id="IPR050177">
    <property type="entry name" value="Lipid_A_modif_metabolic_enz"/>
</dbReference>
<reference evidence="2 3" key="1">
    <citation type="journal article" date="2019" name="ACS Chem. Biol.">
        <title>Identification and Mobilization of a Cryptic Antibiotic Biosynthesis Gene Locus from a Human-Pathogenic Nocardia Isolate.</title>
        <authorList>
            <person name="Herisse M."/>
            <person name="Ishida K."/>
            <person name="Porter J.L."/>
            <person name="Howden B."/>
            <person name="Hertweck C."/>
            <person name="Stinear T.P."/>
            <person name="Pidot S.J."/>
        </authorList>
    </citation>
    <scope>NUCLEOTIDE SEQUENCE [LARGE SCALE GENOMIC DNA]</scope>
    <source>
        <strain evidence="2 3">AUSMDU00024985</strain>
    </source>
</reference>
<dbReference type="RefSeq" id="WP_167464356.1">
    <property type="nucleotide sequence ID" value="NZ_CP046171.1"/>
</dbReference>
<feature type="domain" description="NAD-dependent epimerase/dehydratase" evidence="1">
    <location>
        <begin position="169"/>
        <end position="268"/>
    </location>
</feature>
<protein>
    <submittedName>
        <fullName evidence="2">NAD-dependent epimerase/dehydratase family protein</fullName>
    </submittedName>
</protein>
<gene>
    <name evidence="2" type="ORF">F5X71_25770</name>
</gene>
<dbReference type="PANTHER" id="PTHR43245">
    <property type="entry name" value="BIFUNCTIONAL POLYMYXIN RESISTANCE PROTEIN ARNA"/>
    <property type="match status" value="1"/>
</dbReference>
<dbReference type="PANTHER" id="PTHR43245:SF13">
    <property type="entry name" value="UDP-D-APIOSE_UDP-D-XYLOSE SYNTHASE 2"/>
    <property type="match status" value="1"/>
</dbReference>